<feature type="transmembrane region" description="Helical" evidence="14">
    <location>
        <begin position="32"/>
        <end position="57"/>
    </location>
</feature>
<dbReference type="GO" id="GO:0016020">
    <property type="term" value="C:membrane"/>
    <property type="evidence" value="ECO:0007669"/>
    <property type="project" value="UniProtKB-SubCell"/>
</dbReference>
<dbReference type="GO" id="GO:0047184">
    <property type="term" value="F:1-acylglycerophosphocholine O-acyltransferase activity"/>
    <property type="evidence" value="ECO:0007669"/>
    <property type="project" value="TreeGrafter"/>
</dbReference>
<evidence type="ECO:0000259" key="15">
    <source>
        <dbReference type="SMART" id="SM00563"/>
    </source>
</evidence>
<keyword evidence="4" id="KW-0444">Lipid biosynthesis</keyword>
<dbReference type="PANTHER" id="PTHR23063:SF7">
    <property type="entry name" value="LYSOPHOSPHOLIPID ACYLTRANSFERASE LPCAT4"/>
    <property type="match status" value="1"/>
</dbReference>
<keyword evidence="6 14" id="KW-0812">Transmembrane</keyword>
<dbReference type="Proteomes" id="UP000314980">
    <property type="component" value="Unassembled WGS sequence"/>
</dbReference>
<sequence length="302" mass="33859">MEKYDCHSATQDYPHPFTHEVKLTRAQRIRGIILGSILFPLRITLAALFFLIIWPLARLRLAGLSEEERARPVTGWRRWLFHPIILLLSRAVFFSLGFLWVKVKGRRADLKEAPVLVVAPHSGFLDMLVLCPTQLATVVSRSENTSLPVIGALLEFNQSVLVSRKDPESRKKAVTQLTERLTSNGYWPQMLMFPEGTTTNGRALIKFKPGAFLAGVPVQPVLLRYPNKLVSEFLPVYNPSQEEKNDPNLYADNVQKLMAKALGVPATDYVMEGRVPVSKLGGLSLPLESPARETLSLLHRNG</sequence>
<keyword evidence="5" id="KW-0808">Transferase</keyword>
<dbReference type="GO" id="GO:0005783">
    <property type="term" value="C:endoplasmic reticulum"/>
    <property type="evidence" value="ECO:0007669"/>
    <property type="project" value="TreeGrafter"/>
</dbReference>
<organism evidence="16 17">
    <name type="scientific">Lates calcarifer</name>
    <name type="common">Barramundi</name>
    <name type="synonym">Holocentrus calcarifer</name>
    <dbReference type="NCBI Taxonomy" id="8187"/>
    <lineage>
        <taxon>Eukaryota</taxon>
        <taxon>Metazoa</taxon>
        <taxon>Chordata</taxon>
        <taxon>Craniata</taxon>
        <taxon>Vertebrata</taxon>
        <taxon>Euteleostomi</taxon>
        <taxon>Actinopterygii</taxon>
        <taxon>Neopterygii</taxon>
        <taxon>Teleostei</taxon>
        <taxon>Neoteleostei</taxon>
        <taxon>Acanthomorphata</taxon>
        <taxon>Carangaria</taxon>
        <taxon>Carangaria incertae sedis</taxon>
        <taxon>Centropomidae</taxon>
        <taxon>Lates</taxon>
    </lineage>
</organism>
<keyword evidence="8" id="KW-0443">Lipid metabolism</keyword>
<dbReference type="GeneTree" id="ENSGT01030000234574"/>
<keyword evidence="10" id="KW-0594">Phospholipid biosynthesis</keyword>
<feature type="transmembrane region" description="Helical" evidence="14">
    <location>
        <begin position="79"/>
        <end position="101"/>
    </location>
</feature>
<keyword evidence="12" id="KW-0012">Acyltransferase</keyword>
<evidence type="ECO:0000256" key="12">
    <source>
        <dbReference type="ARBA" id="ARBA00023315"/>
    </source>
</evidence>
<dbReference type="GO" id="GO:0036151">
    <property type="term" value="P:phosphatidylcholine acyl-chain remodeling"/>
    <property type="evidence" value="ECO:0007669"/>
    <property type="project" value="TreeGrafter"/>
</dbReference>
<evidence type="ECO:0000256" key="13">
    <source>
        <dbReference type="ARBA" id="ARBA00025707"/>
    </source>
</evidence>
<dbReference type="GO" id="GO:0008654">
    <property type="term" value="P:phospholipid biosynthetic process"/>
    <property type="evidence" value="ECO:0007669"/>
    <property type="project" value="UniProtKB-KW"/>
</dbReference>
<keyword evidence="9 14" id="KW-0472">Membrane</keyword>
<dbReference type="InterPro" id="IPR045252">
    <property type="entry name" value="LPCAT1-like"/>
</dbReference>
<evidence type="ECO:0000256" key="8">
    <source>
        <dbReference type="ARBA" id="ARBA00023098"/>
    </source>
</evidence>
<comment type="similarity">
    <text evidence="3">Belongs to the 1-acyl-sn-glycerol-3-phosphate acyltransferase family.</text>
</comment>
<evidence type="ECO:0000256" key="11">
    <source>
        <dbReference type="ARBA" id="ARBA00023264"/>
    </source>
</evidence>
<accession>A0A4W6CEX9</accession>
<dbReference type="AlphaFoldDB" id="A0A4W6CEX9"/>
<dbReference type="SUPFAM" id="SSF69593">
    <property type="entry name" value="Glycerol-3-phosphate (1)-acyltransferase"/>
    <property type="match status" value="1"/>
</dbReference>
<keyword evidence="7 14" id="KW-1133">Transmembrane helix</keyword>
<evidence type="ECO:0000256" key="5">
    <source>
        <dbReference type="ARBA" id="ARBA00022679"/>
    </source>
</evidence>
<keyword evidence="17" id="KW-1185">Reference proteome</keyword>
<dbReference type="SMART" id="SM00563">
    <property type="entry name" value="PlsC"/>
    <property type="match status" value="1"/>
</dbReference>
<reference evidence="17" key="1">
    <citation type="submission" date="2015-09" db="EMBL/GenBank/DDBJ databases">
        <authorList>
            <person name="Sai Rama Sridatta P."/>
        </authorList>
    </citation>
    <scope>NUCLEOTIDE SEQUENCE [LARGE SCALE GENOMIC DNA]</scope>
</reference>
<name>A0A4W6CEX9_LATCA</name>
<evidence type="ECO:0000313" key="16">
    <source>
        <dbReference type="Ensembl" id="ENSLCAP00010009912.1"/>
    </source>
</evidence>
<dbReference type="PANTHER" id="PTHR23063">
    <property type="entry name" value="PHOSPHOLIPID ACYLTRANSFERASE"/>
    <property type="match status" value="1"/>
</dbReference>
<dbReference type="Ensembl" id="ENSLCAT00010010138.1">
    <property type="protein sequence ID" value="ENSLCAP00010009912.1"/>
    <property type="gene ID" value="ENSLCAG00010004763.1"/>
</dbReference>
<evidence type="ECO:0000256" key="9">
    <source>
        <dbReference type="ARBA" id="ARBA00023136"/>
    </source>
</evidence>
<dbReference type="GO" id="GO:0042171">
    <property type="term" value="F:lysophosphatidic acid acyltransferase activity"/>
    <property type="evidence" value="ECO:0007669"/>
    <property type="project" value="TreeGrafter"/>
</dbReference>
<evidence type="ECO:0000256" key="14">
    <source>
        <dbReference type="SAM" id="Phobius"/>
    </source>
</evidence>
<evidence type="ECO:0000313" key="17">
    <source>
        <dbReference type="Proteomes" id="UP000314980"/>
    </source>
</evidence>
<dbReference type="CDD" id="cd07991">
    <property type="entry name" value="LPLAT_LPCAT1-like"/>
    <property type="match status" value="1"/>
</dbReference>
<evidence type="ECO:0000256" key="3">
    <source>
        <dbReference type="ARBA" id="ARBA00008655"/>
    </source>
</evidence>
<evidence type="ECO:0000256" key="10">
    <source>
        <dbReference type="ARBA" id="ARBA00023209"/>
    </source>
</evidence>
<gene>
    <name evidence="16" type="primary">LPCAT4</name>
</gene>
<reference evidence="16" key="2">
    <citation type="submission" date="2025-08" db="UniProtKB">
        <authorList>
            <consortium name="Ensembl"/>
        </authorList>
    </citation>
    <scope>IDENTIFICATION</scope>
</reference>
<evidence type="ECO:0000256" key="7">
    <source>
        <dbReference type="ARBA" id="ARBA00022989"/>
    </source>
</evidence>
<protein>
    <submittedName>
        <fullName evidence="16">Lysophosphatidylcholine acyltransferase 4</fullName>
    </submittedName>
</protein>
<evidence type="ECO:0000256" key="1">
    <source>
        <dbReference type="ARBA" id="ARBA00004370"/>
    </source>
</evidence>
<dbReference type="Pfam" id="PF01553">
    <property type="entry name" value="Acyltransferase"/>
    <property type="match status" value="1"/>
</dbReference>
<evidence type="ECO:0000256" key="2">
    <source>
        <dbReference type="ARBA" id="ARBA00005189"/>
    </source>
</evidence>
<evidence type="ECO:0000256" key="4">
    <source>
        <dbReference type="ARBA" id="ARBA00022516"/>
    </source>
</evidence>
<comment type="subcellular location">
    <subcellularLocation>
        <location evidence="1">Membrane</location>
    </subcellularLocation>
</comment>
<keyword evidence="11" id="KW-1208">Phospholipid metabolism</keyword>
<comment type="pathway">
    <text evidence="2">Lipid metabolism.</text>
</comment>
<reference evidence="16" key="3">
    <citation type="submission" date="2025-09" db="UniProtKB">
        <authorList>
            <consortium name="Ensembl"/>
        </authorList>
    </citation>
    <scope>IDENTIFICATION</scope>
</reference>
<dbReference type="InterPro" id="IPR002123">
    <property type="entry name" value="Plipid/glycerol_acylTrfase"/>
</dbReference>
<evidence type="ECO:0000256" key="6">
    <source>
        <dbReference type="ARBA" id="ARBA00022692"/>
    </source>
</evidence>
<feature type="domain" description="Phospholipid/glycerol acyltransferase" evidence="15">
    <location>
        <begin position="115"/>
        <end position="226"/>
    </location>
</feature>
<proteinExistence type="inferred from homology"/>
<comment type="pathway">
    <text evidence="13">Phospholipid metabolism.</text>
</comment>